<reference evidence="2" key="1">
    <citation type="submission" date="2019-07" db="EMBL/GenBank/DDBJ databases">
        <title>Shewanella sp. YLB-08 draft genomic sequence.</title>
        <authorList>
            <person name="Yu L."/>
        </authorList>
    </citation>
    <scope>NUCLEOTIDE SEQUENCE [LARGE SCALE GENOMIC DNA]</scope>
    <source>
        <strain evidence="2">JCM 20706</strain>
    </source>
</reference>
<dbReference type="EMBL" id="VKGK01000025">
    <property type="protein sequence ID" value="TRY12914.1"/>
    <property type="molecule type" value="Genomic_DNA"/>
</dbReference>
<dbReference type="Proteomes" id="UP000318126">
    <property type="component" value="Unassembled WGS sequence"/>
</dbReference>
<evidence type="ECO:0000313" key="1">
    <source>
        <dbReference type="EMBL" id="TRY12914.1"/>
    </source>
</evidence>
<proteinExistence type="predicted"/>
<protein>
    <submittedName>
        <fullName evidence="1">DUF4331 domain-containing protein</fullName>
    </submittedName>
</protein>
<dbReference type="AlphaFoldDB" id="A0A553JKC3"/>
<comment type="caution">
    <text evidence="1">The sequence shown here is derived from an EMBL/GenBank/DDBJ whole genome shotgun (WGS) entry which is preliminary data.</text>
</comment>
<sequence length="358" mass="39512">MPIYINKLKIGLIASALVLLANITFQITPAFASHHFESELSIKYPQFDLTDMFVFESEKSGYTAFMMNINPTTGTDGSAAFGENGVYNFHIASDKAFKKAGMTITAYLDKDKLVFGIVDGANQAIGTKGKEFGRASIGKEVKFNNGIRVWSGAAHDTFVGNSEGIIGFMTQLLGEGQLTLSSFDKGVDLFKDFQSSVILVEIPNKMLPKEINVYASTAMYNVDQWVQVNRLAHPLMTHMFMVNNKMEISEHTQHRPDSDLSRAYAVSGTVLRAATLDKKQSNPVAYADSVAVKLLPDMIPYSVGTKAAYTFEEINGRKPSDDAMDAALSIFIGRKVTDNANTFNRHPKQFPYVKPIKK</sequence>
<organism evidence="1 2">
    <name type="scientific">Shewanella hanedai</name>
    <name type="common">Alteromonas hanedai</name>
    <dbReference type="NCBI Taxonomy" id="25"/>
    <lineage>
        <taxon>Bacteria</taxon>
        <taxon>Pseudomonadati</taxon>
        <taxon>Pseudomonadota</taxon>
        <taxon>Gammaproteobacteria</taxon>
        <taxon>Alteromonadales</taxon>
        <taxon>Shewanellaceae</taxon>
        <taxon>Shewanella</taxon>
    </lineage>
</organism>
<gene>
    <name evidence="1" type="ORF">FN961_18360</name>
</gene>
<evidence type="ECO:0000313" key="2">
    <source>
        <dbReference type="Proteomes" id="UP000318126"/>
    </source>
</evidence>
<dbReference type="Pfam" id="PF14224">
    <property type="entry name" value="DUF4331"/>
    <property type="match status" value="2"/>
</dbReference>
<dbReference type="InterPro" id="IPR025566">
    <property type="entry name" value="DUF4331"/>
</dbReference>
<keyword evidence="2" id="KW-1185">Reference proteome</keyword>
<dbReference type="RefSeq" id="WP_144041631.1">
    <property type="nucleotide sequence ID" value="NZ_BMPL01000023.1"/>
</dbReference>
<accession>A0A553JKC3</accession>
<name>A0A553JKC3_SHEHA</name>
<dbReference type="OrthoDB" id="525451at2"/>